<dbReference type="EMBL" id="JASBWV010000007">
    <property type="protein sequence ID" value="KAJ9125711.1"/>
    <property type="molecule type" value="Genomic_DNA"/>
</dbReference>
<reference evidence="1" key="1">
    <citation type="submission" date="2023-04" db="EMBL/GenBank/DDBJ databases">
        <title>Draft Genome sequencing of Naganishia species isolated from polar environments using Oxford Nanopore Technology.</title>
        <authorList>
            <person name="Leo P."/>
            <person name="Venkateswaran K."/>
        </authorList>
    </citation>
    <scope>NUCLEOTIDE SEQUENCE</scope>
    <source>
        <strain evidence="1">DBVPG 5303</strain>
    </source>
</reference>
<gene>
    <name evidence="1" type="ORF">QFC24_002495</name>
</gene>
<proteinExistence type="predicted"/>
<accession>A0ACC2XRT1</accession>
<comment type="caution">
    <text evidence="1">The sequence shown here is derived from an EMBL/GenBank/DDBJ whole genome shotgun (WGS) entry which is preliminary data.</text>
</comment>
<sequence>MSSPLSKHLLRLTTPAVCRPGTAALRRYATIAGDQSKETVVVIGGGWAGYNFVRKLDKSQYNLICISGSTNFVTTPLLPSATSGALGFRDIVEPLRSTSELSFHHSWAEDVDFNSQTITCVPASSPAFRAKDPLVKEQQRDARAETPQRLKATYKIKYDKLVIAAGSYNQTFGTPGVEKNAFFLKDIEGASAIRYQMYELLDIATWPMLSDADREALLTWVIVGGGPTGSELAAELHDLVKCKQFREAYPTLAPHMRIKLIDAAPTILSTFDKRLAEYASDKFQRAGIEVLTSRRIKKVDTWSIETEQDGTIRTGLVVWSTGIKVPPIVERIRGIAKDKRGFLQTNEELQLLKEPVSDGPVPAAVENVYAMGDCAQIKDHFLPATAQVISPFASCIRSWVYTASLTGRKSTGSLLG</sequence>
<keyword evidence="2" id="KW-1185">Reference proteome</keyword>
<organism evidence="1 2">
    <name type="scientific">Naganishia onofrii</name>
    <dbReference type="NCBI Taxonomy" id="1851511"/>
    <lineage>
        <taxon>Eukaryota</taxon>
        <taxon>Fungi</taxon>
        <taxon>Dikarya</taxon>
        <taxon>Basidiomycota</taxon>
        <taxon>Agaricomycotina</taxon>
        <taxon>Tremellomycetes</taxon>
        <taxon>Filobasidiales</taxon>
        <taxon>Filobasidiaceae</taxon>
        <taxon>Naganishia</taxon>
    </lineage>
</organism>
<protein>
    <submittedName>
        <fullName evidence="1">Uncharacterized protein</fullName>
    </submittedName>
</protein>
<evidence type="ECO:0000313" key="1">
    <source>
        <dbReference type="EMBL" id="KAJ9125711.1"/>
    </source>
</evidence>
<dbReference type="Proteomes" id="UP001234202">
    <property type="component" value="Unassembled WGS sequence"/>
</dbReference>
<evidence type="ECO:0000313" key="2">
    <source>
        <dbReference type="Proteomes" id="UP001234202"/>
    </source>
</evidence>
<name>A0ACC2XRT1_9TREE</name>